<keyword evidence="1" id="KW-0378">Hydrolase</keyword>
<sequence length="259" mass="29094">MGQTSKVAAVTQKIKKEKIPTVFIHGYSGNNNTMKSMTNRFEKSNHAKNVMEMTVSSEGEVSISGNKKVTFEANNPMIRLAYDENKTHQWDQASWLKEALAVLKKDYGVEEVNLVGFSMGGISSFLYLESYPSDQTQPKVNKVVSIGAPFNEFIEDKEQTREDIEANGPRQISPQLTNYQELVTNLDPELKFLLIAGQISENDKSDGTVPLNSSLGIYALLKEKKIEVQSEVIYGVNADHSSLRKNEEVDDYVAEFLWQ</sequence>
<name>A0A6G8ARH8_9ENTE</name>
<dbReference type="SUPFAM" id="SSF53474">
    <property type="entry name" value="alpha/beta-Hydrolases"/>
    <property type="match status" value="1"/>
</dbReference>
<reference evidence="1 2" key="1">
    <citation type="submission" date="2020-03" db="EMBL/GenBank/DDBJ databases">
        <title>Vagococcus sp. nov., isolated from beetles.</title>
        <authorList>
            <person name="Hyun D.-W."/>
            <person name="Bae J.-W."/>
        </authorList>
    </citation>
    <scope>NUCLEOTIDE SEQUENCE [LARGE SCALE GENOMIC DNA]</scope>
    <source>
        <strain evidence="1 2">HDW17B</strain>
    </source>
</reference>
<proteinExistence type="predicted"/>
<dbReference type="GO" id="GO:0016787">
    <property type="term" value="F:hydrolase activity"/>
    <property type="evidence" value="ECO:0007669"/>
    <property type="project" value="UniProtKB-KW"/>
</dbReference>
<dbReference type="InterPro" id="IPR029058">
    <property type="entry name" value="AB_hydrolase_fold"/>
</dbReference>
<evidence type="ECO:0000313" key="2">
    <source>
        <dbReference type="Proteomes" id="UP000501747"/>
    </source>
</evidence>
<dbReference type="PANTHER" id="PTHR37946">
    <property type="entry name" value="SLL1969 PROTEIN"/>
    <property type="match status" value="1"/>
</dbReference>
<dbReference type="Pfam" id="PF06028">
    <property type="entry name" value="DUF915"/>
    <property type="match status" value="1"/>
</dbReference>
<dbReference type="EMBL" id="CP049887">
    <property type="protein sequence ID" value="QIL47597.1"/>
    <property type="molecule type" value="Genomic_DNA"/>
</dbReference>
<organism evidence="1 2">
    <name type="scientific">Vagococcus hydrophili</name>
    <dbReference type="NCBI Taxonomy" id="2714947"/>
    <lineage>
        <taxon>Bacteria</taxon>
        <taxon>Bacillati</taxon>
        <taxon>Bacillota</taxon>
        <taxon>Bacilli</taxon>
        <taxon>Lactobacillales</taxon>
        <taxon>Enterococcaceae</taxon>
        <taxon>Vagococcus</taxon>
    </lineage>
</organism>
<evidence type="ECO:0000313" key="1">
    <source>
        <dbReference type="EMBL" id="QIL47597.1"/>
    </source>
</evidence>
<dbReference type="Gene3D" id="3.40.50.1820">
    <property type="entry name" value="alpha/beta hydrolase"/>
    <property type="match status" value="1"/>
</dbReference>
<gene>
    <name evidence="1" type="ORF">G7082_03115</name>
</gene>
<dbReference type="InterPro" id="IPR010315">
    <property type="entry name" value="DUF915_hydro-like"/>
</dbReference>
<dbReference type="AlphaFoldDB" id="A0A6G8ARH8"/>
<dbReference type="Proteomes" id="UP000501747">
    <property type="component" value="Chromosome"/>
</dbReference>
<dbReference type="KEGG" id="vhy:G7082_03115"/>
<dbReference type="PANTHER" id="PTHR37946:SF1">
    <property type="entry name" value="SLL1969 PROTEIN"/>
    <property type="match status" value="1"/>
</dbReference>
<protein>
    <submittedName>
        <fullName evidence="1">Alpha/beta fold hydrolase</fullName>
    </submittedName>
</protein>
<keyword evidence="2" id="KW-1185">Reference proteome</keyword>
<accession>A0A6G8ARH8</accession>
<dbReference type="RefSeq" id="WP_166033769.1">
    <property type="nucleotide sequence ID" value="NZ_CP049887.1"/>
</dbReference>